<reference evidence="4 5" key="1">
    <citation type="submission" date="2020-08" db="EMBL/GenBank/DDBJ databases">
        <title>Genemic of Streptomyces polyaspartic.</title>
        <authorList>
            <person name="Liu W."/>
        </authorList>
    </citation>
    <scope>NUCLEOTIDE SEQUENCE [LARGE SCALE GENOMIC DNA]</scope>
    <source>
        <strain evidence="4 5">TRM66268-LWL</strain>
    </source>
</reference>
<organism evidence="4 5">
    <name type="scientific">Streptomyces polyasparticus</name>
    <dbReference type="NCBI Taxonomy" id="2767826"/>
    <lineage>
        <taxon>Bacteria</taxon>
        <taxon>Bacillati</taxon>
        <taxon>Actinomycetota</taxon>
        <taxon>Actinomycetes</taxon>
        <taxon>Kitasatosporales</taxon>
        <taxon>Streptomycetaceae</taxon>
        <taxon>Streptomyces</taxon>
    </lineage>
</organism>
<evidence type="ECO:0000313" key="4">
    <source>
        <dbReference type="EMBL" id="MBC9713784.1"/>
    </source>
</evidence>
<sequence>MTSWAGRSAVQITAAVRAKAVTPREVVAEHLARIELLDARVGAFRTVRARAALAEAEALAGHPDLAELPLAGVPVAVKDNLPVRGESTRNGSAATPDAPATEDHPTVARLRAAGAVVVGVTNVPELCVFGTTDGVHGTARNPWDTSRTAGGSSGGSAAAVAAGMVPLAIGNDGMGSLRIPAANCGVLGFKPGDGVVPRDLGGGWFGLSENGPLATTVADARLMLAVLSGTSAPTASRATSGTSPQPSPAADPLRIALSTRSPLAGVPVTKAWRTATQEAGKLLVEAGHRVEDADPPYPLWLGASALAHWTAGTHVDARSLDRTRLARRTRIHAAVGGRTLARVERGEGRTRLRALLEPFFERHDILLTPALARRGPAAAAWHERGWLRNLTANTRYSPFTPVWNLTGWPALSVPFGVLSSGVPCAVQLVAAPGREDHLLDLAETLESLRPWVRHAPSA</sequence>
<dbReference type="PANTHER" id="PTHR11895">
    <property type="entry name" value="TRANSAMIDASE"/>
    <property type="match status" value="1"/>
</dbReference>
<dbReference type="InterPro" id="IPR023631">
    <property type="entry name" value="Amidase_dom"/>
</dbReference>
<comment type="caution">
    <text evidence="4">The sequence shown here is derived from an EMBL/GenBank/DDBJ whole genome shotgun (WGS) entry which is preliminary data.</text>
</comment>
<feature type="region of interest" description="Disordered" evidence="2">
    <location>
        <begin position="81"/>
        <end position="103"/>
    </location>
</feature>
<feature type="domain" description="Amidase" evidence="3">
    <location>
        <begin position="25"/>
        <end position="439"/>
    </location>
</feature>
<dbReference type="SUPFAM" id="SSF75304">
    <property type="entry name" value="Amidase signature (AS) enzymes"/>
    <property type="match status" value="1"/>
</dbReference>
<proteinExistence type="inferred from homology"/>
<dbReference type="Gene3D" id="3.90.1300.10">
    <property type="entry name" value="Amidase signature (AS) domain"/>
    <property type="match status" value="1"/>
</dbReference>
<dbReference type="EMBL" id="JACTVJ010000006">
    <property type="protein sequence ID" value="MBC9713784.1"/>
    <property type="molecule type" value="Genomic_DNA"/>
</dbReference>
<feature type="compositionally biased region" description="Polar residues" evidence="2">
    <location>
        <begin position="233"/>
        <end position="244"/>
    </location>
</feature>
<dbReference type="InterPro" id="IPR036928">
    <property type="entry name" value="AS_sf"/>
</dbReference>
<protein>
    <submittedName>
        <fullName evidence="4">Amidase</fullName>
    </submittedName>
</protein>
<name>A0ABR7SFY2_9ACTN</name>
<dbReference type="PANTHER" id="PTHR11895:SF7">
    <property type="entry name" value="GLUTAMYL-TRNA(GLN) AMIDOTRANSFERASE SUBUNIT A, MITOCHONDRIAL"/>
    <property type="match status" value="1"/>
</dbReference>
<keyword evidence="5" id="KW-1185">Reference proteome</keyword>
<evidence type="ECO:0000259" key="3">
    <source>
        <dbReference type="Pfam" id="PF01425"/>
    </source>
</evidence>
<accession>A0ABR7SFY2</accession>
<evidence type="ECO:0000313" key="5">
    <source>
        <dbReference type="Proteomes" id="UP000642284"/>
    </source>
</evidence>
<comment type="similarity">
    <text evidence="1">Belongs to the amidase family.</text>
</comment>
<evidence type="ECO:0000256" key="1">
    <source>
        <dbReference type="ARBA" id="ARBA00009199"/>
    </source>
</evidence>
<evidence type="ECO:0000256" key="2">
    <source>
        <dbReference type="SAM" id="MobiDB-lite"/>
    </source>
</evidence>
<gene>
    <name evidence="4" type="ORF">H9Y04_14530</name>
</gene>
<dbReference type="RefSeq" id="WP_187814226.1">
    <property type="nucleotide sequence ID" value="NZ_JACTVJ010000006.1"/>
</dbReference>
<feature type="region of interest" description="Disordered" evidence="2">
    <location>
        <begin position="233"/>
        <end position="252"/>
    </location>
</feature>
<dbReference type="Proteomes" id="UP000642284">
    <property type="component" value="Unassembled WGS sequence"/>
</dbReference>
<dbReference type="InterPro" id="IPR000120">
    <property type="entry name" value="Amidase"/>
</dbReference>
<dbReference type="Pfam" id="PF01425">
    <property type="entry name" value="Amidase"/>
    <property type="match status" value="1"/>
</dbReference>